<reference evidence="4 5" key="1">
    <citation type="submission" date="2018-02" db="EMBL/GenBank/DDBJ databases">
        <authorList>
            <person name="Rodrigo-Torres L."/>
            <person name="Arahal R. D."/>
            <person name="Lucena T."/>
        </authorList>
    </citation>
    <scope>NUCLEOTIDE SEQUENCE [LARGE SCALE GENOMIC DNA]</scope>
    <source>
        <strain evidence="4 5">CECT 9267</strain>
    </source>
</reference>
<dbReference type="GO" id="GO:0003677">
    <property type="term" value="F:DNA binding"/>
    <property type="evidence" value="ECO:0007669"/>
    <property type="project" value="UniProtKB-KW"/>
</dbReference>
<dbReference type="Gene3D" id="1.10.1660.10">
    <property type="match status" value="1"/>
</dbReference>
<dbReference type="InterPro" id="IPR009061">
    <property type="entry name" value="DNA-bd_dom_put_sf"/>
</dbReference>
<dbReference type="SUPFAM" id="SSF46955">
    <property type="entry name" value="Putative DNA-binding domain"/>
    <property type="match status" value="1"/>
</dbReference>
<proteinExistence type="predicted"/>
<dbReference type="AlphaFoldDB" id="A0AAE8SBB2"/>
<keyword evidence="1" id="KW-0238">DNA-binding</keyword>
<dbReference type="PRINTS" id="PR00040">
    <property type="entry name" value="HTHMERR"/>
</dbReference>
<dbReference type="PANTHER" id="PTHR30204:SF82">
    <property type="entry name" value="TRANSCRIPTIONAL REGULATOR, MERR FAMILY"/>
    <property type="match status" value="1"/>
</dbReference>
<dbReference type="GeneID" id="57133074"/>
<accession>A0AAE8SBB2</accession>
<dbReference type="InterPro" id="IPR047057">
    <property type="entry name" value="MerR_fam"/>
</dbReference>
<feature type="domain" description="HTH merR-type" evidence="3">
    <location>
        <begin position="2"/>
        <end position="71"/>
    </location>
</feature>
<dbReference type="SMART" id="SM00422">
    <property type="entry name" value="HTH_MERR"/>
    <property type="match status" value="1"/>
</dbReference>
<sequence>MALSIGEVAQQYDLSIPTLRYYEEQGLLPFIKRSPAGRREFRQADLDCLCDIECLKKTGMQLKDIKQYIDWRTAGDETLDQRLALIQQRRQMLASEIESLQAELTKLDHKEWYYTKASEAGTEAIFTADCDTEYERAHQNK</sequence>
<dbReference type="GO" id="GO:0003700">
    <property type="term" value="F:DNA-binding transcription factor activity"/>
    <property type="evidence" value="ECO:0007669"/>
    <property type="project" value="InterPro"/>
</dbReference>
<evidence type="ECO:0000313" key="4">
    <source>
        <dbReference type="EMBL" id="SPE22307.1"/>
    </source>
</evidence>
<name>A0AAE8SBB2_LATSK</name>
<evidence type="ECO:0000256" key="1">
    <source>
        <dbReference type="ARBA" id="ARBA00023125"/>
    </source>
</evidence>
<feature type="coiled-coil region" evidence="2">
    <location>
        <begin position="83"/>
        <end position="110"/>
    </location>
</feature>
<dbReference type="RefSeq" id="WP_016264542.1">
    <property type="nucleotide sequence ID" value="NZ_AP017931.1"/>
</dbReference>
<dbReference type="CDD" id="cd01109">
    <property type="entry name" value="HTH_YyaN"/>
    <property type="match status" value="1"/>
</dbReference>
<dbReference type="EMBL" id="OKRC01000008">
    <property type="protein sequence ID" value="SPE22307.1"/>
    <property type="molecule type" value="Genomic_DNA"/>
</dbReference>
<evidence type="ECO:0000313" key="5">
    <source>
        <dbReference type="Proteomes" id="UP000239650"/>
    </source>
</evidence>
<protein>
    <submittedName>
        <fullName evidence="4">HTH-type transcriptional regulator AdhR</fullName>
    </submittedName>
</protein>
<dbReference type="PANTHER" id="PTHR30204">
    <property type="entry name" value="REDOX-CYCLING DRUG-SENSING TRANSCRIPTIONAL ACTIVATOR SOXR"/>
    <property type="match status" value="1"/>
</dbReference>
<organism evidence="4 5">
    <name type="scientific">Latilactobacillus sakei</name>
    <name type="common">Lactobacillus sakei</name>
    <dbReference type="NCBI Taxonomy" id="1599"/>
    <lineage>
        <taxon>Bacteria</taxon>
        <taxon>Bacillati</taxon>
        <taxon>Bacillota</taxon>
        <taxon>Bacilli</taxon>
        <taxon>Lactobacillales</taxon>
        <taxon>Lactobacillaceae</taxon>
        <taxon>Latilactobacillus</taxon>
    </lineage>
</organism>
<evidence type="ECO:0000256" key="2">
    <source>
        <dbReference type="SAM" id="Coils"/>
    </source>
</evidence>
<gene>
    <name evidence="4" type="primary">adhR_3</name>
    <name evidence="4" type="ORF">LAS9267_01644</name>
</gene>
<dbReference type="InterPro" id="IPR000551">
    <property type="entry name" value="MerR-type_HTH_dom"/>
</dbReference>
<dbReference type="PROSITE" id="PS50937">
    <property type="entry name" value="HTH_MERR_2"/>
    <property type="match status" value="1"/>
</dbReference>
<keyword evidence="2" id="KW-0175">Coiled coil</keyword>
<dbReference type="Pfam" id="PF13411">
    <property type="entry name" value="MerR_1"/>
    <property type="match status" value="1"/>
</dbReference>
<comment type="caution">
    <text evidence="4">The sequence shown here is derived from an EMBL/GenBank/DDBJ whole genome shotgun (WGS) entry which is preliminary data.</text>
</comment>
<evidence type="ECO:0000259" key="3">
    <source>
        <dbReference type="PROSITE" id="PS50937"/>
    </source>
</evidence>
<dbReference type="Proteomes" id="UP000239650">
    <property type="component" value="Unassembled WGS sequence"/>
</dbReference>